<dbReference type="OrthoDB" id="127236at2"/>
<evidence type="ECO:0000313" key="8">
    <source>
        <dbReference type="EMBL" id="AGF79252.1"/>
    </source>
</evidence>
<dbReference type="InterPro" id="IPR003423">
    <property type="entry name" value="OMP_efflux"/>
</dbReference>
<dbReference type="GO" id="GO:1990281">
    <property type="term" value="C:efflux pump complex"/>
    <property type="evidence" value="ECO:0007669"/>
    <property type="project" value="TreeGrafter"/>
</dbReference>
<dbReference type="PANTHER" id="PTHR30026">
    <property type="entry name" value="OUTER MEMBRANE PROTEIN TOLC"/>
    <property type="match status" value="1"/>
</dbReference>
<gene>
    <name evidence="8" type="ordered locus">UWK_02716</name>
</gene>
<keyword evidence="3" id="KW-0813">Transport</keyword>
<organism evidence="8 9">
    <name type="scientific">Desulfocapsa sulfexigens (strain DSM 10523 / SB164P1)</name>
    <dbReference type="NCBI Taxonomy" id="1167006"/>
    <lineage>
        <taxon>Bacteria</taxon>
        <taxon>Pseudomonadati</taxon>
        <taxon>Thermodesulfobacteriota</taxon>
        <taxon>Desulfobulbia</taxon>
        <taxon>Desulfobulbales</taxon>
        <taxon>Desulfocapsaceae</taxon>
        <taxon>Desulfocapsa</taxon>
    </lineage>
</organism>
<reference evidence="9" key="1">
    <citation type="journal article" date="2013" name="Stand. Genomic Sci.">
        <title>Complete genome sequence of Desulfocapsa sulfexigens, a marine deltaproteobacterium specialized in disproportionating inorganic sulfur compounds.</title>
        <authorList>
            <person name="Finster K.W."/>
            <person name="Kjeldsen K.U."/>
            <person name="Kube M."/>
            <person name="Reinhardt R."/>
            <person name="Mussmann M."/>
            <person name="Amann R."/>
            <person name="Schreiber L."/>
        </authorList>
    </citation>
    <scope>NUCLEOTIDE SEQUENCE [LARGE SCALE GENOMIC DNA]</scope>
    <source>
        <strain evidence="9">DSM 10523 / SB164P1</strain>
    </source>
</reference>
<comment type="similarity">
    <text evidence="2">Belongs to the outer membrane factor (OMF) (TC 1.B.17) family.</text>
</comment>
<evidence type="ECO:0000256" key="2">
    <source>
        <dbReference type="ARBA" id="ARBA00007613"/>
    </source>
</evidence>
<evidence type="ECO:0000313" key="9">
    <source>
        <dbReference type="Proteomes" id="UP000011721"/>
    </source>
</evidence>
<evidence type="ECO:0000256" key="4">
    <source>
        <dbReference type="ARBA" id="ARBA00022452"/>
    </source>
</evidence>
<protein>
    <submittedName>
        <fullName evidence="8">Outer membrane protein</fullName>
    </submittedName>
</protein>
<dbReference type="GO" id="GO:0015562">
    <property type="term" value="F:efflux transmembrane transporter activity"/>
    <property type="evidence" value="ECO:0007669"/>
    <property type="project" value="InterPro"/>
</dbReference>
<dbReference type="EMBL" id="CP003985">
    <property type="protein sequence ID" value="AGF79252.1"/>
    <property type="molecule type" value="Genomic_DNA"/>
</dbReference>
<evidence type="ECO:0000256" key="3">
    <source>
        <dbReference type="ARBA" id="ARBA00022448"/>
    </source>
</evidence>
<evidence type="ECO:0000256" key="6">
    <source>
        <dbReference type="ARBA" id="ARBA00023136"/>
    </source>
</evidence>
<keyword evidence="9" id="KW-1185">Reference proteome</keyword>
<dbReference type="Proteomes" id="UP000011721">
    <property type="component" value="Chromosome"/>
</dbReference>
<dbReference type="STRING" id="1167006.UWK_02716"/>
<dbReference type="Gene3D" id="1.20.1600.10">
    <property type="entry name" value="Outer membrane efflux proteins (OEP)"/>
    <property type="match status" value="1"/>
</dbReference>
<keyword evidence="7" id="KW-0998">Cell outer membrane</keyword>
<keyword evidence="6" id="KW-0472">Membrane</keyword>
<dbReference type="PANTHER" id="PTHR30026:SF20">
    <property type="entry name" value="OUTER MEMBRANE PROTEIN TOLC"/>
    <property type="match status" value="1"/>
</dbReference>
<keyword evidence="5" id="KW-0812">Transmembrane</keyword>
<dbReference type="GO" id="GO:0009279">
    <property type="term" value="C:cell outer membrane"/>
    <property type="evidence" value="ECO:0007669"/>
    <property type="project" value="UniProtKB-SubCell"/>
</dbReference>
<dbReference type="InterPro" id="IPR051906">
    <property type="entry name" value="TolC-like"/>
</dbReference>
<accession>M1PCA2</accession>
<sequence length="472" mass="53720">MNYKLQSFFNIVAFLTLLTVHIPSSGYAAVEPVRLTLETAVARALRYNRNLISDTLDLDNSRLNMEAAQNTFDIKVNPLSSINYTSNPEEEQSIWRVGGLISKKFTSGVILNLEPSIEKETDEYGAGVGFSLAIPLIRGLGKDINLDSVYASEYALASSDRTLHQKKVNTILNTVTTVYTLIREQHLVSLYTEQLKHLKVHLKSAIVKEKSGIAKSMDIYRAEIRIKDIQESLSLARERVAEIADRLKDIVALPLDSPIYVEAPQEYTLITMKREQAVKIALKQRIESFQSKADIAEAMRREKIARHNTLPELKLVSTYTRRGRSSDFGDVLFFDEDRWSIGLTSSTDLARSEEKTAWAKSRLAVKRENLKFESSQQNIIREVRTVLNSLEKSEERIALRREQLIQATGKQRLAHIKFQYNEADNFDLIESQTQVERARVNLMSDEINYIINGYRLRAVMGTLLAYSPETKP</sequence>
<comment type="subcellular location">
    <subcellularLocation>
        <location evidence="1">Cell outer membrane</location>
    </subcellularLocation>
</comment>
<keyword evidence="4" id="KW-1134">Transmembrane beta strand</keyword>
<dbReference type="Pfam" id="PF02321">
    <property type="entry name" value="OEP"/>
    <property type="match status" value="1"/>
</dbReference>
<evidence type="ECO:0000256" key="1">
    <source>
        <dbReference type="ARBA" id="ARBA00004442"/>
    </source>
</evidence>
<proteinExistence type="inferred from homology"/>
<dbReference type="RefSeq" id="WP_015404938.1">
    <property type="nucleotide sequence ID" value="NC_020304.1"/>
</dbReference>
<dbReference type="KEGG" id="dsf:UWK_02716"/>
<dbReference type="GO" id="GO:0015288">
    <property type="term" value="F:porin activity"/>
    <property type="evidence" value="ECO:0007669"/>
    <property type="project" value="TreeGrafter"/>
</dbReference>
<name>M1PCA2_DESSD</name>
<evidence type="ECO:0000256" key="7">
    <source>
        <dbReference type="ARBA" id="ARBA00023237"/>
    </source>
</evidence>
<dbReference type="AlphaFoldDB" id="M1PCA2"/>
<evidence type="ECO:0000256" key="5">
    <source>
        <dbReference type="ARBA" id="ARBA00022692"/>
    </source>
</evidence>
<dbReference type="HOGENOM" id="CLU_578387_0_0_7"/>
<dbReference type="SUPFAM" id="SSF56954">
    <property type="entry name" value="Outer membrane efflux proteins (OEP)"/>
    <property type="match status" value="1"/>
</dbReference>
<dbReference type="eggNOG" id="COG1538">
    <property type="taxonomic scope" value="Bacteria"/>
</dbReference>